<proteinExistence type="predicted"/>
<evidence type="ECO:0000313" key="2">
    <source>
        <dbReference type="EMBL" id="WNM28166.1"/>
    </source>
</evidence>
<feature type="transmembrane region" description="Helical" evidence="1">
    <location>
        <begin position="85"/>
        <end position="106"/>
    </location>
</feature>
<feature type="transmembrane region" description="Helical" evidence="1">
    <location>
        <begin position="155"/>
        <end position="177"/>
    </location>
</feature>
<dbReference type="InterPro" id="IPR025495">
    <property type="entry name" value="DUF4386"/>
</dbReference>
<dbReference type="KEGG" id="dcp:RN607_03960"/>
<keyword evidence="1" id="KW-0472">Membrane</keyword>
<dbReference type="EMBL" id="CP134880">
    <property type="protein sequence ID" value="WNM28166.1"/>
    <property type="molecule type" value="Genomic_DNA"/>
</dbReference>
<reference evidence="2" key="1">
    <citation type="submission" date="2023-09" db="EMBL/GenBank/DDBJ databases">
        <title>Demequina sp. a novel bacteria isolated from Capsicum annuum.</title>
        <authorList>
            <person name="Humaira Z."/>
            <person name="Lee J."/>
            <person name="Cho D."/>
        </authorList>
    </citation>
    <scope>NUCLEOTIDE SEQUENCE</scope>
    <source>
        <strain evidence="2">PMTSA13</strain>
    </source>
</reference>
<feature type="transmembrane region" description="Helical" evidence="1">
    <location>
        <begin position="126"/>
        <end position="148"/>
    </location>
</feature>
<feature type="transmembrane region" description="Helical" evidence="1">
    <location>
        <begin position="52"/>
        <end position="73"/>
    </location>
</feature>
<name>A0AA96FGN5_9MICO</name>
<protein>
    <submittedName>
        <fullName evidence="2">DUF4386 domain-containing protein</fullName>
    </submittedName>
</protein>
<keyword evidence="1" id="KW-0812">Transmembrane</keyword>
<organism evidence="2">
    <name type="scientific">Demequina capsici</name>
    <dbReference type="NCBI Taxonomy" id="3075620"/>
    <lineage>
        <taxon>Bacteria</taxon>
        <taxon>Bacillati</taxon>
        <taxon>Actinomycetota</taxon>
        <taxon>Actinomycetes</taxon>
        <taxon>Micrococcales</taxon>
        <taxon>Demequinaceae</taxon>
        <taxon>Demequina</taxon>
    </lineage>
</organism>
<gene>
    <name evidence="2" type="ORF">RN607_03960</name>
</gene>
<sequence>MATPRRPGALAGAMYLLTHVTSVGAVILYGPMLDDDGWSGGTGSGLPQQLGALSDVVLAVAVVGTAVALFPHVRRRSETGAMAYVGLRVLEASIAAVGAVLVIAAVQMRAAGEASVAAGLVEAYRWAFFVGPGLVVGFHTTILAAVLLRHRLVPAWITWLGLAGAPLVTASNLLIFFGREDQVSVTASLAAVPIFAWEVSLALFLLIKGLRLPRVDQVPAAQPAVGQPAAV</sequence>
<dbReference type="AlphaFoldDB" id="A0AA96FGN5"/>
<dbReference type="Proteomes" id="UP001303408">
    <property type="component" value="Chromosome"/>
</dbReference>
<dbReference type="Pfam" id="PF14329">
    <property type="entry name" value="DUF4386"/>
    <property type="match status" value="1"/>
</dbReference>
<keyword evidence="1" id="KW-1133">Transmembrane helix</keyword>
<feature type="transmembrane region" description="Helical" evidence="1">
    <location>
        <begin position="12"/>
        <end position="32"/>
    </location>
</feature>
<evidence type="ECO:0000256" key="1">
    <source>
        <dbReference type="SAM" id="Phobius"/>
    </source>
</evidence>
<accession>A0AA96FGN5</accession>
<dbReference type="RefSeq" id="WP_313544478.1">
    <property type="nucleotide sequence ID" value="NZ_CP134880.1"/>
</dbReference>
<feature type="transmembrane region" description="Helical" evidence="1">
    <location>
        <begin position="183"/>
        <end position="207"/>
    </location>
</feature>